<dbReference type="EMBL" id="CP123584">
    <property type="protein sequence ID" value="WZK89049.1"/>
    <property type="molecule type" value="Genomic_DNA"/>
</dbReference>
<name>A0ABZ2XUN7_9RHOB</name>
<evidence type="ECO:0000313" key="2">
    <source>
        <dbReference type="Proteomes" id="UP001623232"/>
    </source>
</evidence>
<protein>
    <submittedName>
        <fullName evidence="1">Uncharacterized protein</fullName>
    </submittedName>
</protein>
<gene>
    <name evidence="1" type="ORF">QEZ52_00425</name>
</gene>
<evidence type="ECO:0000313" key="1">
    <source>
        <dbReference type="EMBL" id="WZK89049.1"/>
    </source>
</evidence>
<organism evidence="1 2">
    <name type="scientific">Aliisedimentitalea scapharcae</name>
    <dbReference type="NCBI Taxonomy" id="1524259"/>
    <lineage>
        <taxon>Bacteria</taxon>
        <taxon>Pseudomonadati</taxon>
        <taxon>Pseudomonadota</taxon>
        <taxon>Alphaproteobacteria</taxon>
        <taxon>Rhodobacterales</taxon>
        <taxon>Roseobacteraceae</taxon>
        <taxon>Aliisedimentitalea</taxon>
    </lineage>
</organism>
<accession>A0ABZ2XUN7</accession>
<dbReference type="RefSeq" id="WP_406646914.1">
    <property type="nucleotide sequence ID" value="NZ_CP123584.1"/>
</dbReference>
<dbReference type="Proteomes" id="UP001623232">
    <property type="component" value="Chromosome"/>
</dbReference>
<keyword evidence="2" id="KW-1185">Reference proteome</keyword>
<sequence length="155" mass="16395">MRAVKPGSIQEVVRDAISVAGGLECASNDLGLAVSSLSRASSCDEDRPGGLGVNHLHRLGRIVPQSAEPVAVHFARLAGGVFQPLPVQGALRSNIHDLTKEFSDVLSVHAKAHSEVSSNPDDFTRLEAQAAIKEVDELVQAAMAYRAALHQRAGE</sequence>
<reference evidence="1 2" key="1">
    <citation type="submission" date="2023-04" db="EMBL/GenBank/DDBJ databases">
        <title>Complete genome sequence of Alisedimentitalea scapharcae.</title>
        <authorList>
            <person name="Rong J.-C."/>
            <person name="Yi M.-L."/>
            <person name="Zhao Q."/>
        </authorList>
    </citation>
    <scope>NUCLEOTIDE SEQUENCE [LARGE SCALE GENOMIC DNA]</scope>
    <source>
        <strain evidence="1 2">KCTC 42119</strain>
    </source>
</reference>
<proteinExistence type="predicted"/>